<comment type="caution">
    <text evidence="2">The sequence shown here is derived from an EMBL/GenBank/DDBJ whole genome shotgun (WGS) entry which is preliminary data.</text>
</comment>
<dbReference type="Proteomes" id="UP001233999">
    <property type="component" value="Unassembled WGS sequence"/>
</dbReference>
<evidence type="ECO:0000313" key="3">
    <source>
        <dbReference type="Proteomes" id="UP001233999"/>
    </source>
</evidence>
<dbReference type="AlphaFoldDB" id="A0AAD8E974"/>
<dbReference type="EMBL" id="JASPKZ010007831">
    <property type="protein sequence ID" value="KAJ9582010.1"/>
    <property type="molecule type" value="Genomic_DNA"/>
</dbReference>
<organism evidence="2 3">
    <name type="scientific">Diploptera punctata</name>
    <name type="common">Pacific beetle cockroach</name>
    <dbReference type="NCBI Taxonomy" id="6984"/>
    <lineage>
        <taxon>Eukaryota</taxon>
        <taxon>Metazoa</taxon>
        <taxon>Ecdysozoa</taxon>
        <taxon>Arthropoda</taxon>
        <taxon>Hexapoda</taxon>
        <taxon>Insecta</taxon>
        <taxon>Pterygota</taxon>
        <taxon>Neoptera</taxon>
        <taxon>Polyneoptera</taxon>
        <taxon>Dictyoptera</taxon>
        <taxon>Blattodea</taxon>
        <taxon>Blaberoidea</taxon>
        <taxon>Blaberidae</taxon>
        <taxon>Diplopterinae</taxon>
        <taxon>Diploptera</taxon>
    </lineage>
</organism>
<reference evidence="2" key="1">
    <citation type="journal article" date="2023" name="IScience">
        <title>Live-bearing cockroach genome reveals convergent evolutionary mechanisms linked to viviparity in insects and beyond.</title>
        <authorList>
            <person name="Fouks B."/>
            <person name="Harrison M.C."/>
            <person name="Mikhailova A.A."/>
            <person name="Marchal E."/>
            <person name="English S."/>
            <person name="Carruthers M."/>
            <person name="Jennings E.C."/>
            <person name="Chiamaka E.L."/>
            <person name="Frigard R.A."/>
            <person name="Pippel M."/>
            <person name="Attardo G.M."/>
            <person name="Benoit J.B."/>
            <person name="Bornberg-Bauer E."/>
            <person name="Tobe S.S."/>
        </authorList>
    </citation>
    <scope>NUCLEOTIDE SEQUENCE</scope>
    <source>
        <strain evidence="2">Stay&amp;Tobe</strain>
    </source>
</reference>
<accession>A0AAD8E974</accession>
<evidence type="ECO:0000256" key="1">
    <source>
        <dbReference type="SAM" id="MobiDB-lite"/>
    </source>
</evidence>
<keyword evidence="3" id="KW-1185">Reference proteome</keyword>
<feature type="non-terminal residue" evidence="2">
    <location>
        <position position="55"/>
    </location>
</feature>
<name>A0AAD8E974_DIPPU</name>
<reference evidence="2" key="2">
    <citation type="submission" date="2023-05" db="EMBL/GenBank/DDBJ databases">
        <authorList>
            <person name="Fouks B."/>
        </authorList>
    </citation>
    <scope>NUCLEOTIDE SEQUENCE</scope>
    <source>
        <strain evidence="2">Stay&amp;Tobe</strain>
        <tissue evidence="2">Testes</tissue>
    </source>
</reference>
<evidence type="ECO:0000313" key="2">
    <source>
        <dbReference type="EMBL" id="KAJ9582010.1"/>
    </source>
</evidence>
<protein>
    <submittedName>
        <fullName evidence="2">Uncharacterized protein</fullName>
    </submittedName>
</protein>
<proteinExistence type="predicted"/>
<feature type="compositionally biased region" description="Polar residues" evidence="1">
    <location>
        <begin position="42"/>
        <end position="55"/>
    </location>
</feature>
<gene>
    <name evidence="2" type="ORF">L9F63_003593</name>
</gene>
<feature type="region of interest" description="Disordered" evidence="1">
    <location>
        <begin position="32"/>
        <end position="55"/>
    </location>
</feature>
<sequence>ILEDVGLDRLSPASSRVVLRMPDAVFGEMSGNFKQQDHEPTLTGSLYSTSAKVPS</sequence>
<feature type="non-terminal residue" evidence="2">
    <location>
        <position position="1"/>
    </location>
</feature>